<evidence type="ECO:0000256" key="6">
    <source>
        <dbReference type="ARBA" id="ARBA00023143"/>
    </source>
</evidence>
<name>B3EAU8_TRIL1</name>
<dbReference type="GO" id="GO:0005576">
    <property type="term" value="C:extracellular region"/>
    <property type="evidence" value="ECO:0007669"/>
    <property type="project" value="UniProtKB-SubCell"/>
</dbReference>
<sequence length="465" mass="49176">MGLSAVLQIGTTGMRVYQVATEVVSENIANVNTPGYSRQRIVLETAEASTHNGFPLGSGVNVAAVERYYDALLQKQLVNASTTSGYDSKKSEVLQQIEPIFNEVALDGLGAAISDYFSSWQDLSVNPSGNAERQAVLNQGQALADQFHYAAGTVSDAITTQNESLQPLTDEMNNMLSDIARLNGQIKLTELVSGNANEMRDQRDYLVRQLSEKLAVSFTENSDGSTDVSYTDATGTYSLVSGSSAGSFSLVNSGTTLPDGSARLSVQVTPAGGGAAATIAPTTGELGATLTMRDTTLQGYLDEVDALAFTMINQVNAVHSAGYGLDSTQNNFFTPVAVSTGAAESMALAFTDINKVAAAQGPLPIATGDNRNALALATLNRTNGYSDDYNKLVAQVGLDVQNAATVVKQDAAFMKQLNTLRDSNSGVSLDEELTDLMKYQRSYQACAKLITTAGDMLDIAVNLVR</sequence>
<evidence type="ECO:0000259" key="9">
    <source>
        <dbReference type="Pfam" id="PF06429"/>
    </source>
</evidence>
<comment type="similarity">
    <text evidence="3 7">Belongs to the flagella basal body rod proteins family.</text>
</comment>
<dbReference type="GO" id="GO:0044780">
    <property type="term" value="P:bacterial-type flagellum assembly"/>
    <property type="evidence" value="ECO:0007669"/>
    <property type="project" value="InterPro"/>
</dbReference>
<evidence type="ECO:0000256" key="3">
    <source>
        <dbReference type="ARBA" id="ARBA00009677"/>
    </source>
</evidence>
<feature type="domain" description="Flagellar basal body rod protein N-terminal" evidence="8">
    <location>
        <begin position="7"/>
        <end position="36"/>
    </location>
</feature>
<dbReference type="InterPro" id="IPR002371">
    <property type="entry name" value="FlgK"/>
</dbReference>
<accession>B3EAU8</accession>
<dbReference type="PANTHER" id="PTHR30033:SF1">
    <property type="entry name" value="FLAGELLAR HOOK-ASSOCIATED PROTEIN 1"/>
    <property type="match status" value="1"/>
</dbReference>
<evidence type="ECO:0000256" key="1">
    <source>
        <dbReference type="ARBA" id="ARBA00004365"/>
    </source>
</evidence>
<evidence type="ECO:0000313" key="12">
    <source>
        <dbReference type="Proteomes" id="UP000002420"/>
    </source>
</evidence>
<dbReference type="KEGG" id="glo:Glov_3275"/>
<comment type="subcellular location">
    <subcellularLocation>
        <location evidence="1 7">Bacterial flagellum</location>
    </subcellularLocation>
    <subcellularLocation>
        <location evidence="2 7">Secreted</location>
    </subcellularLocation>
</comment>
<dbReference type="HOGENOM" id="CLU_012762_1_0_7"/>
<dbReference type="AlphaFoldDB" id="B3EAU8"/>
<dbReference type="SUPFAM" id="SSF64518">
    <property type="entry name" value="Phase 1 flagellin"/>
    <property type="match status" value="1"/>
</dbReference>
<keyword evidence="11" id="KW-0966">Cell projection</keyword>
<keyword evidence="5 7" id="KW-0964">Secreted</keyword>
<keyword evidence="11" id="KW-0969">Cilium</keyword>
<evidence type="ECO:0000256" key="2">
    <source>
        <dbReference type="ARBA" id="ARBA00004613"/>
    </source>
</evidence>
<proteinExistence type="inferred from homology"/>
<dbReference type="PRINTS" id="PR01005">
    <property type="entry name" value="FLGHOOKAP1"/>
</dbReference>
<dbReference type="Proteomes" id="UP000002420">
    <property type="component" value="Chromosome"/>
</dbReference>
<dbReference type="InterPro" id="IPR001444">
    <property type="entry name" value="Flag_bb_rod_N"/>
</dbReference>
<keyword evidence="6 7" id="KW-0975">Bacterial flagellum</keyword>
<dbReference type="eggNOG" id="COG1256">
    <property type="taxonomic scope" value="Bacteria"/>
</dbReference>
<feature type="domain" description="Flagellar hook-associated protein FlgK helical" evidence="10">
    <location>
        <begin position="94"/>
        <end position="333"/>
    </location>
</feature>
<evidence type="ECO:0000256" key="5">
    <source>
        <dbReference type="ARBA" id="ARBA00022525"/>
    </source>
</evidence>
<dbReference type="InterPro" id="IPR053927">
    <property type="entry name" value="FlgK_helical"/>
</dbReference>
<dbReference type="Pfam" id="PF00460">
    <property type="entry name" value="Flg_bb_rod"/>
    <property type="match status" value="1"/>
</dbReference>
<dbReference type="Pfam" id="PF06429">
    <property type="entry name" value="Flg_bbr_C"/>
    <property type="match status" value="1"/>
</dbReference>
<evidence type="ECO:0000256" key="7">
    <source>
        <dbReference type="RuleBase" id="RU362065"/>
    </source>
</evidence>
<dbReference type="NCBIfam" id="TIGR02492">
    <property type="entry name" value="flgK_ends"/>
    <property type="match status" value="1"/>
</dbReference>
<dbReference type="RefSeq" id="WP_012471305.1">
    <property type="nucleotide sequence ID" value="NC_010814.1"/>
</dbReference>
<evidence type="ECO:0000259" key="8">
    <source>
        <dbReference type="Pfam" id="PF00460"/>
    </source>
</evidence>
<dbReference type="InterPro" id="IPR010930">
    <property type="entry name" value="Flg_bb/hook_C_dom"/>
</dbReference>
<dbReference type="GO" id="GO:0005198">
    <property type="term" value="F:structural molecule activity"/>
    <property type="evidence" value="ECO:0007669"/>
    <property type="project" value="UniProtKB-UniRule"/>
</dbReference>
<dbReference type="PANTHER" id="PTHR30033">
    <property type="entry name" value="FLAGELLAR HOOK-ASSOCIATED PROTEIN 1"/>
    <property type="match status" value="1"/>
</dbReference>
<dbReference type="OrthoDB" id="9802553at2"/>
<dbReference type="Pfam" id="PF22638">
    <property type="entry name" value="FlgK_D1"/>
    <property type="match status" value="1"/>
</dbReference>
<protein>
    <recommendedName>
        <fullName evidence="4 7">Flagellar hook-associated protein 1</fullName>
        <shortName evidence="7">HAP1</shortName>
    </recommendedName>
</protein>
<dbReference type="EMBL" id="CP001089">
    <property type="protein sequence ID" value="ACD96981.1"/>
    <property type="molecule type" value="Genomic_DNA"/>
</dbReference>
<evidence type="ECO:0000259" key="10">
    <source>
        <dbReference type="Pfam" id="PF22638"/>
    </source>
</evidence>
<dbReference type="GO" id="GO:0009424">
    <property type="term" value="C:bacterial-type flagellum hook"/>
    <property type="evidence" value="ECO:0007669"/>
    <property type="project" value="UniProtKB-UniRule"/>
</dbReference>
<dbReference type="STRING" id="398767.Glov_3275"/>
<reference evidence="11 12" key="1">
    <citation type="submission" date="2008-05" db="EMBL/GenBank/DDBJ databases">
        <title>Complete sequence of chromosome of Geobacter lovleyi SZ.</title>
        <authorList>
            <consortium name="US DOE Joint Genome Institute"/>
            <person name="Lucas S."/>
            <person name="Copeland A."/>
            <person name="Lapidus A."/>
            <person name="Glavina del Rio T."/>
            <person name="Dalin E."/>
            <person name="Tice H."/>
            <person name="Bruce D."/>
            <person name="Goodwin L."/>
            <person name="Pitluck S."/>
            <person name="Chertkov O."/>
            <person name="Meincke L."/>
            <person name="Brettin T."/>
            <person name="Detter J.C."/>
            <person name="Han C."/>
            <person name="Tapia R."/>
            <person name="Kuske C.R."/>
            <person name="Schmutz J."/>
            <person name="Larimer F."/>
            <person name="Land M."/>
            <person name="Hauser L."/>
            <person name="Kyrpides N."/>
            <person name="Mikhailova N."/>
            <person name="Sung Y."/>
            <person name="Fletcher K.E."/>
            <person name="Ritalahti K.M."/>
            <person name="Loeffler F.E."/>
            <person name="Richardson P."/>
        </authorList>
    </citation>
    <scope>NUCLEOTIDE SEQUENCE [LARGE SCALE GENOMIC DNA]</scope>
    <source>
        <strain evidence="12">ATCC BAA-1151 / DSM 17278 / SZ</strain>
    </source>
</reference>
<gene>
    <name evidence="7" type="primary">flgK</name>
    <name evidence="11" type="ordered locus">Glov_3275</name>
</gene>
<keyword evidence="12" id="KW-1185">Reference proteome</keyword>
<evidence type="ECO:0000256" key="4">
    <source>
        <dbReference type="ARBA" id="ARBA00016244"/>
    </source>
</evidence>
<feature type="domain" description="Flagellar basal-body/hook protein C-terminal" evidence="9">
    <location>
        <begin position="424"/>
        <end position="463"/>
    </location>
</feature>
<evidence type="ECO:0000313" key="11">
    <source>
        <dbReference type="EMBL" id="ACD96981.1"/>
    </source>
</evidence>
<keyword evidence="11" id="KW-0282">Flagellum</keyword>
<organism evidence="11 12">
    <name type="scientific">Trichlorobacter lovleyi (strain ATCC BAA-1151 / DSM 17278 / SZ)</name>
    <name type="common">Geobacter lovleyi</name>
    <dbReference type="NCBI Taxonomy" id="398767"/>
    <lineage>
        <taxon>Bacteria</taxon>
        <taxon>Pseudomonadati</taxon>
        <taxon>Thermodesulfobacteriota</taxon>
        <taxon>Desulfuromonadia</taxon>
        <taxon>Geobacterales</taxon>
        <taxon>Geobacteraceae</taxon>
        <taxon>Trichlorobacter</taxon>
    </lineage>
</organism>